<dbReference type="Proteomes" id="UP000886998">
    <property type="component" value="Unassembled WGS sequence"/>
</dbReference>
<keyword evidence="3" id="KW-1185">Reference proteome</keyword>
<dbReference type="EMBL" id="BMAV01007832">
    <property type="protein sequence ID" value="GFY50970.1"/>
    <property type="molecule type" value="Genomic_DNA"/>
</dbReference>
<feature type="non-terminal residue" evidence="2">
    <location>
        <position position="46"/>
    </location>
</feature>
<name>A0A8X7C0N9_9ARAC</name>
<accession>A0A8X7C0N9</accession>
<sequence>MTGEEKDISRVFSCPGRELQDVAAPGGGAEHDSAAVIPPRRRLLPY</sequence>
<gene>
    <name evidence="2" type="ORF">TNIN_332151</name>
</gene>
<evidence type="ECO:0000256" key="1">
    <source>
        <dbReference type="SAM" id="MobiDB-lite"/>
    </source>
</evidence>
<dbReference type="AlphaFoldDB" id="A0A8X7C0N9"/>
<proteinExistence type="predicted"/>
<reference evidence="2" key="1">
    <citation type="submission" date="2020-08" db="EMBL/GenBank/DDBJ databases">
        <title>Multicomponent nature underlies the extraordinary mechanical properties of spider dragline silk.</title>
        <authorList>
            <person name="Kono N."/>
            <person name="Nakamura H."/>
            <person name="Mori M."/>
            <person name="Yoshida Y."/>
            <person name="Ohtoshi R."/>
            <person name="Malay A.D."/>
            <person name="Moran D.A.P."/>
            <person name="Tomita M."/>
            <person name="Numata K."/>
            <person name="Arakawa K."/>
        </authorList>
    </citation>
    <scope>NUCLEOTIDE SEQUENCE</scope>
</reference>
<evidence type="ECO:0000313" key="3">
    <source>
        <dbReference type="Proteomes" id="UP000886998"/>
    </source>
</evidence>
<feature type="region of interest" description="Disordered" evidence="1">
    <location>
        <begin position="22"/>
        <end position="46"/>
    </location>
</feature>
<organism evidence="2 3">
    <name type="scientific">Trichonephila inaurata madagascariensis</name>
    <dbReference type="NCBI Taxonomy" id="2747483"/>
    <lineage>
        <taxon>Eukaryota</taxon>
        <taxon>Metazoa</taxon>
        <taxon>Ecdysozoa</taxon>
        <taxon>Arthropoda</taxon>
        <taxon>Chelicerata</taxon>
        <taxon>Arachnida</taxon>
        <taxon>Araneae</taxon>
        <taxon>Araneomorphae</taxon>
        <taxon>Entelegynae</taxon>
        <taxon>Araneoidea</taxon>
        <taxon>Nephilidae</taxon>
        <taxon>Trichonephila</taxon>
        <taxon>Trichonephila inaurata</taxon>
    </lineage>
</organism>
<comment type="caution">
    <text evidence="2">The sequence shown here is derived from an EMBL/GenBank/DDBJ whole genome shotgun (WGS) entry which is preliminary data.</text>
</comment>
<evidence type="ECO:0000313" key="2">
    <source>
        <dbReference type="EMBL" id="GFY50970.1"/>
    </source>
</evidence>
<protein>
    <submittedName>
        <fullName evidence="2">Uncharacterized protein</fullName>
    </submittedName>
</protein>